<sequence>MLDVAKNILDVVKSLLGLSEQLKAAERQRRADMADLFEKISDCLAATSGEIRAGGVPYGRCSMLVTYAQTLPGVIDREVGRERAKELGDMLYSAYDVEGLAIRIASSPDREGYLAQIEEASGKFRALADLIRVGL</sequence>
<accession>I0I5J2</accession>
<evidence type="ECO:0000313" key="2">
    <source>
        <dbReference type="Proteomes" id="UP000007880"/>
    </source>
</evidence>
<proteinExistence type="predicted"/>
<dbReference type="Proteomes" id="UP000007880">
    <property type="component" value="Chromosome"/>
</dbReference>
<dbReference type="AlphaFoldDB" id="I0I5J2"/>
<protein>
    <submittedName>
        <fullName evidence="1">Uncharacterized protein</fullName>
    </submittedName>
</protein>
<evidence type="ECO:0000313" key="1">
    <source>
        <dbReference type="EMBL" id="BAM00530.1"/>
    </source>
</evidence>
<reference evidence="1 2" key="1">
    <citation type="submission" date="2012-02" db="EMBL/GenBank/DDBJ databases">
        <title>Complete genome sequence of Caldilinea aerophila DSM 14535 (= NBRC 102666).</title>
        <authorList>
            <person name="Oguchi A."/>
            <person name="Hosoyama A."/>
            <person name="Sekine M."/>
            <person name="Fukai R."/>
            <person name="Kato Y."/>
            <person name="Nakamura S."/>
            <person name="Hanada S."/>
            <person name="Yamazaki S."/>
            <person name="Fujita N."/>
        </authorList>
    </citation>
    <scope>NUCLEOTIDE SEQUENCE [LARGE SCALE GENOMIC DNA]</scope>
    <source>
        <strain evidence="2">DSM 14535 / JCM 11387 / NBRC 104270 / STL-6-O1</strain>
    </source>
</reference>
<dbReference type="RefSeq" id="WP_014433762.1">
    <property type="nucleotide sequence ID" value="NC_017079.1"/>
</dbReference>
<gene>
    <name evidence="1" type="ordered locus">CLDAP_24900</name>
</gene>
<dbReference type="HOGENOM" id="CLU_1881881_0_0_0"/>
<name>I0I5J2_CALAS</name>
<dbReference type="EMBL" id="AP012337">
    <property type="protein sequence ID" value="BAM00530.1"/>
    <property type="molecule type" value="Genomic_DNA"/>
</dbReference>
<organism evidence="1 2">
    <name type="scientific">Caldilinea aerophila (strain DSM 14535 / JCM 11387 / NBRC 104270 / STL-6-O1)</name>
    <dbReference type="NCBI Taxonomy" id="926550"/>
    <lineage>
        <taxon>Bacteria</taxon>
        <taxon>Bacillati</taxon>
        <taxon>Chloroflexota</taxon>
        <taxon>Caldilineae</taxon>
        <taxon>Caldilineales</taxon>
        <taxon>Caldilineaceae</taxon>
        <taxon>Caldilinea</taxon>
    </lineage>
</organism>
<dbReference type="KEGG" id="cap:CLDAP_24900"/>
<keyword evidence="2" id="KW-1185">Reference proteome</keyword>